<keyword evidence="2" id="KW-1185">Reference proteome</keyword>
<dbReference type="AlphaFoldDB" id="H5TT91"/>
<dbReference type="Gene3D" id="3.50.50.60">
    <property type="entry name" value="FAD/NAD(P)-binding domain"/>
    <property type="match status" value="2"/>
</dbReference>
<dbReference type="GO" id="GO:0004497">
    <property type="term" value="F:monooxygenase activity"/>
    <property type="evidence" value="ECO:0007669"/>
    <property type="project" value="UniProtKB-KW"/>
</dbReference>
<gene>
    <name evidence="1" type="ORF">GOOTI_234_00080</name>
</gene>
<protein>
    <submittedName>
        <fullName evidence="1">Flavin-containing monooxygenase</fullName>
    </submittedName>
</protein>
<keyword evidence="1" id="KW-0560">Oxidoreductase</keyword>
<sequence>MFHGVALSTMTAPQHDVIIVGAGFGGIGSAIQFTRLGFENILILDREDDLGGTWHVNRYPGLAVDVPSPTFSFWFEPNPNWSKLYAPGSELKQYALDVADKYDIRRFMRFNTTVEGATWDEDASMWQVTLADGETLTTRFLMCATGFLSQPAAPDIPGLEDFEGHIVHTARWDDEYDFTGKRAAMIGTGSTAVQVIPELAPVIGDLTVYQRTPMWVMPKLDLPIPAAMREVFRRVPATQRAVRWVTDVTQEILMLIAMWKYRRFRALNDSAKKLAALFRFAQVRDRGIRQALTPSYDYGCKRPTVSNDYYRAFGRDNVHLETAGIDHIERDGIVTRDGRKTPVDVLLLATGYDVWEKNLPAIEVIGREGRNLGKWWRDTAFQAYEGVSMPYFPNFLNSAGPYSWVGLSWFTTVECQMRHISRLFGEVSRRGARTFEVTESANSRFYDEMTTRIADSVFALGNCASSRSYWFNSKGETPLFRPTSVREAVTAQDTFALSDYTFTDG</sequence>
<dbReference type="EMBL" id="BAFB01000234">
    <property type="protein sequence ID" value="GAB36699.1"/>
    <property type="molecule type" value="Genomic_DNA"/>
</dbReference>
<dbReference type="Pfam" id="PF13738">
    <property type="entry name" value="Pyr_redox_3"/>
    <property type="match status" value="1"/>
</dbReference>
<keyword evidence="1" id="KW-0503">Monooxygenase</keyword>
<dbReference type="InterPro" id="IPR036188">
    <property type="entry name" value="FAD/NAD-bd_sf"/>
</dbReference>
<dbReference type="PRINTS" id="PR00469">
    <property type="entry name" value="PNDRDTASEII"/>
</dbReference>
<dbReference type="SUPFAM" id="SSF51905">
    <property type="entry name" value="FAD/NAD(P)-binding domain"/>
    <property type="match status" value="2"/>
</dbReference>
<dbReference type="PANTHER" id="PTHR42877:SF4">
    <property type="entry name" value="FAD_NAD(P)-BINDING DOMAIN-CONTAINING PROTEIN-RELATED"/>
    <property type="match status" value="1"/>
</dbReference>
<reference evidence="1" key="1">
    <citation type="submission" date="2012-02" db="EMBL/GenBank/DDBJ databases">
        <title>Whole genome shotgun sequence of Gordonia otitidis NBRC 100426.</title>
        <authorList>
            <person name="Yoshida I."/>
            <person name="Hosoyama A."/>
            <person name="Tsuchikane K."/>
            <person name="Katsumata H."/>
            <person name="Yamazaki S."/>
            <person name="Fujita N."/>
        </authorList>
    </citation>
    <scope>NUCLEOTIDE SEQUENCE [LARGE SCALE GENOMIC DNA]</scope>
    <source>
        <strain evidence="1">NBRC 100426</strain>
    </source>
</reference>
<dbReference type="Proteomes" id="UP000005038">
    <property type="component" value="Unassembled WGS sequence"/>
</dbReference>
<comment type="caution">
    <text evidence="1">The sequence shown here is derived from an EMBL/GenBank/DDBJ whole genome shotgun (WGS) entry which is preliminary data.</text>
</comment>
<proteinExistence type="predicted"/>
<dbReference type="InterPro" id="IPR051209">
    <property type="entry name" value="FAD-bind_Monooxygenase_sf"/>
</dbReference>
<evidence type="ECO:0000313" key="1">
    <source>
        <dbReference type="EMBL" id="GAB36699.1"/>
    </source>
</evidence>
<evidence type="ECO:0000313" key="2">
    <source>
        <dbReference type="Proteomes" id="UP000005038"/>
    </source>
</evidence>
<accession>H5TT91</accession>
<organism evidence="1 2">
    <name type="scientific">Gordonia otitidis (strain DSM 44809 / CCUG 52243 / JCM 12355 / NBRC 100426 / IFM 10032)</name>
    <dbReference type="NCBI Taxonomy" id="1108044"/>
    <lineage>
        <taxon>Bacteria</taxon>
        <taxon>Bacillati</taxon>
        <taxon>Actinomycetota</taxon>
        <taxon>Actinomycetes</taxon>
        <taxon>Mycobacteriales</taxon>
        <taxon>Gordoniaceae</taxon>
        <taxon>Gordonia</taxon>
    </lineage>
</organism>
<dbReference type="STRING" id="1108044.GOOTI_234_00080"/>
<name>H5TT91_GORO1</name>
<dbReference type="PANTHER" id="PTHR42877">
    <property type="entry name" value="L-ORNITHINE N(5)-MONOOXYGENASE-RELATED"/>
    <property type="match status" value="1"/>
</dbReference>